<protein>
    <recommendedName>
        <fullName evidence="5">DUF4282 domain-containing protein</fullName>
    </recommendedName>
</protein>
<feature type="transmembrane region" description="Helical" evidence="2">
    <location>
        <begin position="110"/>
        <end position="133"/>
    </location>
</feature>
<evidence type="ECO:0000256" key="2">
    <source>
        <dbReference type="SAM" id="Phobius"/>
    </source>
</evidence>
<dbReference type="Pfam" id="PF14110">
    <property type="entry name" value="DUF4282"/>
    <property type="match status" value="1"/>
</dbReference>
<keyword evidence="2" id="KW-0472">Membrane</keyword>
<keyword evidence="2" id="KW-0812">Transmembrane</keyword>
<evidence type="ECO:0000256" key="1">
    <source>
        <dbReference type="SAM" id="MobiDB-lite"/>
    </source>
</evidence>
<dbReference type="RefSeq" id="WP_344337884.1">
    <property type="nucleotide sequence ID" value="NZ_BAAAPZ010000017.1"/>
</dbReference>
<keyword evidence="4" id="KW-1185">Reference proteome</keyword>
<evidence type="ECO:0008006" key="5">
    <source>
        <dbReference type="Google" id="ProtNLM"/>
    </source>
</evidence>
<keyword evidence="2" id="KW-1133">Transmembrane helix</keyword>
<reference evidence="3 4" key="1">
    <citation type="journal article" date="2019" name="Int. J. Syst. Evol. Microbiol.">
        <title>The Global Catalogue of Microorganisms (GCM) 10K type strain sequencing project: providing services to taxonomists for standard genome sequencing and annotation.</title>
        <authorList>
            <consortium name="The Broad Institute Genomics Platform"/>
            <consortium name="The Broad Institute Genome Sequencing Center for Infectious Disease"/>
            <person name="Wu L."/>
            <person name="Ma J."/>
        </authorList>
    </citation>
    <scope>NUCLEOTIDE SEQUENCE [LARGE SCALE GENOMIC DNA]</scope>
    <source>
        <strain evidence="3 4">JCM 15900</strain>
    </source>
</reference>
<dbReference type="EMBL" id="BAAAPZ010000017">
    <property type="protein sequence ID" value="GAA2103723.1"/>
    <property type="molecule type" value="Genomic_DNA"/>
</dbReference>
<feature type="transmembrane region" description="Helical" evidence="2">
    <location>
        <begin position="74"/>
        <end position="98"/>
    </location>
</feature>
<dbReference type="InterPro" id="IPR025557">
    <property type="entry name" value="DUF4282"/>
</dbReference>
<dbReference type="Proteomes" id="UP001500984">
    <property type="component" value="Unassembled WGS sequence"/>
</dbReference>
<sequence length="166" mass="17101">MTAQSPYGSQPTPGQGGHPQPGPTPQGPAGFAQQGPGFAQAAPGPAPQGRPAGEAGFLRSLFDLKFENFVTIRFASVIYVIAIVLAVLSYIGTVLTAISMGAAGSFISSYGYSSGIGGGGVLLIIAAILLGWIPSLIQIIFTRVIIEFVVANVRTAQNTQKLVQRG</sequence>
<feature type="compositionally biased region" description="Low complexity" evidence="1">
    <location>
        <begin position="27"/>
        <end position="50"/>
    </location>
</feature>
<proteinExistence type="predicted"/>
<name>A0ABN2X343_9MICO</name>
<comment type="caution">
    <text evidence="3">The sequence shown here is derived from an EMBL/GenBank/DDBJ whole genome shotgun (WGS) entry which is preliminary data.</text>
</comment>
<evidence type="ECO:0000313" key="3">
    <source>
        <dbReference type="EMBL" id="GAA2103723.1"/>
    </source>
</evidence>
<gene>
    <name evidence="3" type="ORF">GCM10009823_27860</name>
</gene>
<feature type="region of interest" description="Disordered" evidence="1">
    <location>
        <begin position="1"/>
        <end position="50"/>
    </location>
</feature>
<organism evidence="3 4">
    <name type="scientific">Brevibacterium salitolerans</name>
    <dbReference type="NCBI Taxonomy" id="1403566"/>
    <lineage>
        <taxon>Bacteria</taxon>
        <taxon>Bacillati</taxon>
        <taxon>Actinomycetota</taxon>
        <taxon>Actinomycetes</taxon>
        <taxon>Micrococcales</taxon>
        <taxon>Brevibacteriaceae</taxon>
        <taxon>Brevibacterium</taxon>
    </lineage>
</organism>
<accession>A0ABN2X343</accession>
<evidence type="ECO:0000313" key="4">
    <source>
        <dbReference type="Proteomes" id="UP001500984"/>
    </source>
</evidence>